<evidence type="ECO:0000313" key="4">
    <source>
        <dbReference type="EMBL" id="CEM25899.1"/>
    </source>
</evidence>
<dbReference type="SMART" id="SM00642">
    <property type="entry name" value="Aamy"/>
    <property type="match status" value="1"/>
</dbReference>
<dbReference type="SUPFAM" id="SSF51445">
    <property type="entry name" value="(Trans)glycosidases"/>
    <property type="match status" value="1"/>
</dbReference>
<dbReference type="PANTHER" id="PTHR43447">
    <property type="entry name" value="ALPHA-AMYLASE"/>
    <property type="match status" value="1"/>
</dbReference>
<gene>
    <name evidence="4" type="ORF">Cvel_4418</name>
</gene>
<sequence>MAPPSPTEADNAADKSAPVKMGSRAALFRGTNPGVLRLDSKPSVIRKQSSSLLFPKNAAEQELVVGPGIELIYFSGWKPPYLHHVTADGSWTVVPGNRMGACVRGGYDDAKAKKEVWEAHIKGVRKLEFVPNDGGSQWDKAPGNRNYVIETPGIYKLQGGRLEMLIDPPDAPSLLTAKEVGSSYVRVAWAPPAMNAHLVKGYKLYRNGEEVAETAEDALEHEDRPLLGLTEYAYTVSAVNIQNAEGEKTKEIKVKTGEPGKPMPPEDLKVEAHSSKSISLGWNCPSDTGGAPIAAYRIFRNGKFVAVMRPDAEVVQSGDESPSGGLPSLHHPRVHWKDTTVKQGECYSYCVTADHRVPSPPPETGAGGEEEEAEGIPKGKGPDTGAGASPTSKDKEKNAFQITVGKTESQPCDDVEAKAVEMLRVPRLGDRDPHIMLQGFNWDSCNNPNGWYKVVESKLPEIAKAKISMLWLPPPAQSVDSHGYLPQGWYNLNSKYGKEAELRSLIQKARELQICPVVDVVINHRCADGRGSAGDFTDYLCEPKWGSWAIVSNDPKVRGKGAPSQFQNIEYAPDIDHSNPKVQKDVKHWLKWLRDDVGFGALRLDFVLGYSPQLQAEYIESVGSPYAVSEYWHGDPRVLRNYIHAVRGRAAVFDFPTYYCLRSAVHSNDFGGLRRDQNHPNGIMGEDPVRCMSFIENHDTCHLEVVGGPFGNNEQVLRAYAYLLTHPGIPSIFWTDFFDRGKELTEKLTVLCNLRAEKGLHCRSGVFIDCAHLGLYAAFISKNEHCNRGGGMWRSRWGQTTGVRAGGGRLCAGGPSGQSGNAE</sequence>
<protein>
    <recommendedName>
        <fullName evidence="3">Fibronectin type-III domain-containing protein</fullName>
    </recommendedName>
</protein>
<feature type="region of interest" description="Disordered" evidence="2">
    <location>
        <begin position="354"/>
        <end position="397"/>
    </location>
</feature>
<accession>A0A0G4GAC1</accession>
<dbReference type="CDD" id="cd11314">
    <property type="entry name" value="AmyAc_arch_bac_plant_AmyA"/>
    <property type="match status" value="1"/>
</dbReference>
<dbReference type="GO" id="GO:0005975">
    <property type="term" value="P:carbohydrate metabolic process"/>
    <property type="evidence" value="ECO:0007669"/>
    <property type="project" value="InterPro"/>
</dbReference>
<dbReference type="InterPro" id="IPR013783">
    <property type="entry name" value="Ig-like_fold"/>
</dbReference>
<dbReference type="EMBL" id="CDMZ01001026">
    <property type="protein sequence ID" value="CEM25899.1"/>
    <property type="molecule type" value="Genomic_DNA"/>
</dbReference>
<dbReference type="PROSITE" id="PS50853">
    <property type="entry name" value="FN3"/>
    <property type="match status" value="1"/>
</dbReference>
<dbReference type="CDD" id="cd00063">
    <property type="entry name" value="FN3"/>
    <property type="match status" value="2"/>
</dbReference>
<dbReference type="Gene3D" id="2.60.40.10">
    <property type="entry name" value="Immunoglobulins"/>
    <property type="match status" value="3"/>
</dbReference>
<comment type="similarity">
    <text evidence="1">Belongs to the glycosyl hydrolase 13 family.</text>
</comment>
<dbReference type="AlphaFoldDB" id="A0A0G4GAC1"/>
<feature type="region of interest" description="Disordered" evidence="2">
    <location>
        <begin position="1"/>
        <end position="22"/>
    </location>
</feature>
<dbReference type="Pfam" id="PF00128">
    <property type="entry name" value="Alpha-amylase"/>
    <property type="match status" value="1"/>
</dbReference>
<evidence type="ECO:0000256" key="2">
    <source>
        <dbReference type="SAM" id="MobiDB-lite"/>
    </source>
</evidence>
<evidence type="ECO:0000256" key="1">
    <source>
        <dbReference type="ARBA" id="ARBA00008061"/>
    </source>
</evidence>
<dbReference type="InterPro" id="IPR017853">
    <property type="entry name" value="GH"/>
</dbReference>
<dbReference type="InterPro" id="IPR003961">
    <property type="entry name" value="FN3_dom"/>
</dbReference>
<feature type="domain" description="Fibronectin type-III" evidence="3">
    <location>
        <begin position="171"/>
        <end position="259"/>
    </location>
</feature>
<name>A0A0G4GAC1_9ALVE</name>
<feature type="region of interest" description="Disordered" evidence="2">
    <location>
        <begin position="315"/>
        <end position="334"/>
    </location>
</feature>
<dbReference type="InterPro" id="IPR036116">
    <property type="entry name" value="FN3_sf"/>
</dbReference>
<reference evidence="4" key="1">
    <citation type="submission" date="2014-11" db="EMBL/GenBank/DDBJ databases">
        <authorList>
            <person name="Otto D Thomas"/>
            <person name="Naeem Raeece"/>
        </authorList>
    </citation>
    <scope>NUCLEOTIDE SEQUENCE</scope>
</reference>
<dbReference type="VEuPathDB" id="CryptoDB:Cvel_4418"/>
<dbReference type="Gene3D" id="3.20.20.80">
    <property type="entry name" value="Glycosidases"/>
    <property type="match status" value="1"/>
</dbReference>
<dbReference type="GO" id="GO:2001070">
    <property type="term" value="F:starch binding"/>
    <property type="evidence" value="ECO:0007669"/>
    <property type="project" value="InterPro"/>
</dbReference>
<evidence type="ECO:0000259" key="3">
    <source>
        <dbReference type="PROSITE" id="PS50853"/>
    </source>
</evidence>
<organism evidence="4">
    <name type="scientific">Chromera velia CCMP2878</name>
    <dbReference type="NCBI Taxonomy" id="1169474"/>
    <lineage>
        <taxon>Eukaryota</taxon>
        <taxon>Sar</taxon>
        <taxon>Alveolata</taxon>
        <taxon>Colpodellida</taxon>
        <taxon>Chromeraceae</taxon>
        <taxon>Chromera</taxon>
    </lineage>
</organism>
<proteinExistence type="inferred from homology"/>
<dbReference type="SMART" id="SM00060">
    <property type="entry name" value="FN3"/>
    <property type="match status" value="2"/>
</dbReference>
<dbReference type="PhylomeDB" id="A0A0G4GAC1"/>
<dbReference type="InterPro" id="IPR006047">
    <property type="entry name" value="GH13_cat_dom"/>
</dbReference>
<dbReference type="SUPFAM" id="SSF49265">
    <property type="entry name" value="Fibronectin type III"/>
    <property type="match status" value="1"/>
</dbReference>